<dbReference type="EMBL" id="BK059087">
    <property type="protein sequence ID" value="DAE28487.1"/>
    <property type="molecule type" value="Genomic_DNA"/>
</dbReference>
<reference evidence="1" key="1">
    <citation type="journal article" date="2021" name="Proc. Natl. Acad. Sci. U.S.A.">
        <title>A Catalog of Tens of Thousands of Viruses from Human Metagenomes Reveals Hidden Associations with Chronic Diseases.</title>
        <authorList>
            <person name="Tisza M.J."/>
            <person name="Buck C.B."/>
        </authorList>
    </citation>
    <scope>NUCLEOTIDE SEQUENCE</scope>
    <source>
        <strain evidence="1">Ct9pU4</strain>
    </source>
</reference>
<organism evidence="1">
    <name type="scientific">virus sp. ct9pU4</name>
    <dbReference type="NCBI Taxonomy" id="2828248"/>
    <lineage>
        <taxon>Viruses</taxon>
    </lineage>
</organism>
<proteinExistence type="predicted"/>
<accession>A0A8S5RAW1</accession>
<evidence type="ECO:0000313" key="1">
    <source>
        <dbReference type="EMBL" id="DAE28487.1"/>
    </source>
</evidence>
<protein>
    <submittedName>
        <fullName evidence="1">Uncharacterized protein</fullName>
    </submittedName>
</protein>
<name>A0A8S5RAW1_9VIRU</name>
<sequence length="47" mass="5615">MAIALISTDNCKYYDRADVKTRYTLRSWQLLRNICSVFKQRANLINF</sequence>